<evidence type="ECO:0000256" key="5">
    <source>
        <dbReference type="ARBA" id="ARBA00022989"/>
    </source>
</evidence>
<comment type="similarity">
    <text evidence="2">Belongs to the DoxX family.</text>
</comment>
<evidence type="ECO:0000256" key="2">
    <source>
        <dbReference type="ARBA" id="ARBA00006679"/>
    </source>
</evidence>
<evidence type="ECO:0000313" key="8">
    <source>
        <dbReference type="EMBL" id="SFP90583.1"/>
    </source>
</evidence>
<evidence type="ECO:0000256" key="3">
    <source>
        <dbReference type="ARBA" id="ARBA00022475"/>
    </source>
</evidence>
<dbReference type="OrthoDB" id="9813193at2"/>
<organism evidence="8 9">
    <name type="scientific">Parafilimonas terrae</name>
    <dbReference type="NCBI Taxonomy" id="1465490"/>
    <lineage>
        <taxon>Bacteria</taxon>
        <taxon>Pseudomonadati</taxon>
        <taxon>Bacteroidota</taxon>
        <taxon>Chitinophagia</taxon>
        <taxon>Chitinophagales</taxon>
        <taxon>Chitinophagaceae</taxon>
        <taxon>Parafilimonas</taxon>
    </lineage>
</organism>
<keyword evidence="4 7" id="KW-0812">Transmembrane</keyword>
<evidence type="ECO:0000256" key="6">
    <source>
        <dbReference type="ARBA" id="ARBA00023136"/>
    </source>
</evidence>
<evidence type="ECO:0000256" key="7">
    <source>
        <dbReference type="SAM" id="Phobius"/>
    </source>
</evidence>
<comment type="subcellular location">
    <subcellularLocation>
        <location evidence="1">Cell membrane</location>
        <topology evidence="1">Multi-pass membrane protein</topology>
    </subcellularLocation>
</comment>
<dbReference type="InterPro" id="IPR032808">
    <property type="entry name" value="DoxX"/>
</dbReference>
<dbReference type="GO" id="GO:0005886">
    <property type="term" value="C:plasma membrane"/>
    <property type="evidence" value="ECO:0007669"/>
    <property type="project" value="UniProtKB-SubCell"/>
</dbReference>
<evidence type="ECO:0000313" key="9">
    <source>
        <dbReference type="Proteomes" id="UP000199031"/>
    </source>
</evidence>
<name>A0A1I5U5N1_9BACT</name>
<dbReference type="EMBL" id="FOXQ01000003">
    <property type="protein sequence ID" value="SFP90583.1"/>
    <property type="molecule type" value="Genomic_DNA"/>
</dbReference>
<keyword evidence="5 7" id="KW-1133">Transmembrane helix</keyword>
<accession>A0A1I5U5N1</accession>
<keyword evidence="3" id="KW-1003">Cell membrane</keyword>
<dbReference type="AlphaFoldDB" id="A0A1I5U5N1"/>
<feature type="transmembrane region" description="Helical" evidence="7">
    <location>
        <begin position="51"/>
        <end position="76"/>
    </location>
</feature>
<dbReference type="PANTHER" id="PTHR33452:SF1">
    <property type="entry name" value="INNER MEMBRANE PROTEIN YPHA-RELATED"/>
    <property type="match status" value="1"/>
</dbReference>
<feature type="transmembrane region" description="Helical" evidence="7">
    <location>
        <begin position="82"/>
        <end position="98"/>
    </location>
</feature>
<keyword evidence="9" id="KW-1185">Reference proteome</keyword>
<dbReference type="RefSeq" id="WP_090656465.1">
    <property type="nucleotide sequence ID" value="NZ_FOXQ01000003.1"/>
</dbReference>
<dbReference type="PANTHER" id="PTHR33452">
    <property type="entry name" value="OXIDOREDUCTASE CATD-RELATED"/>
    <property type="match status" value="1"/>
</dbReference>
<evidence type="ECO:0000256" key="1">
    <source>
        <dbReference type="ARBA" id="ARBA00004651"/>
    </source>
</evidence>
<feature type="transmembrane region" description="Helical" evidence="7">
    <location>
        <begin position="110"/>
        <end position="130"/>
    </location>
</feature>
<proteinExistence type="inferred from homology"/>
<protein>
    <submittedName>
        <fullName evidence="8">Putative oxidoreductase</fullName>
    </submittedName>
</protein>
<evidence type="ECO:0000256" key="4">
    <source>
        <dbReference type="ARBA" id="ARBA00022692"/>
    </source>
</evidence>
<dbReference type="Proteomes" id="UP000199031">
    <property type="component" value="Unassembled WGS sequence"/>
</dbReference>
<dbReference type="InterPro" id="IPR051907">
    <property type="entry name" value="DoxX-like_oxidoreductase"/>
</dbReference>
<dbReference type="Pfam" id="PF07681">
    <property type="entry name" value="DoxX"/>
    <property type="match status" value="1"/>
</dbReference>
<feature type="transmembrane region" description="Helical" evidence="7">
    <location>
        <begin position="12"/>
        <end position="30"/>
    </location>
</feature>
<keyword evidence="6 7" id="KW-0472">Membrane</keyword>
<gene>
    <name evidence="8" type="ORF">SAMN05444277_10383</name>
</gene>
<sequence>MKKLLSVKYSDAAFNFSMLVIRIFFGVLLLSKHGYGKMVKFEELHTRFYNFLGMGSTFSLVLAIFAEVICAAFIILGLFTRLAAIPLIIAMLVVIFGANGAKPMSESELAILFLGAFITLLFCGPGKVSVDGMINK</sequence>
<dbReference type="STRING" id="1465490.SAMN05444277_10383"/>
<reference evidence="8 9" key="1">
    <citation type="submission" date="2016-10" db="EMBL/GenBank/DDBJ databases">
        <authorList>
            <person name="de Groot N.N."/>
        </authorList>
    </citation>
    <scope>NUCLEOTIDE SEQUENCE [LARGE SCALE GENOMIC DNA]</scope>
    <source>
        <strain evidence="8 9">DSM 28286</strain>
    </source>
</reference>